<dbReference type="InterPro" id="IPR052256">
    <property type="entry name" value="E3_ubiquitin-ligase_CHFR"/>
</dbReference>
<dbReference type="Pfam" id="PF17979">
    <property type="entry name" value="zf-CRD"/>
    <property type="match status" value="1"/>
</dbReference>
<evidence type="ECO:0000256" key="6">
    <source>
        <dbReference type="PROSITE-ProRule" id="PRU00175"/>
    </source>
</evidence>
<evidence type="ECO:0000256" key="4">
    <source>
        <dbReference type="ARBA" id="ARBA00023242"/>
    </source>
</evidence>
<dbReference type="SUPFAM" id="SSF57850">
    <property type="entry name" value="RING/U-box"/>
    <property type="match status" value="1"/>
</dbReference>
<feature type="region of interest" description="Disordered" evidence="7">
    <location>
        <begin position="164"/>
        <end position="183"/>
    </location>
</feature>
<evidence type="ECO:0000256" key="1">
    <source>
        <dbReference type="ARBA" id="ARBA00004123"/>
    </source>
</evidence>
<dbReference type="AlphaFoldDB" id="A0A5C3L5D7"/>
<sequence>MSEPHLTEFPDSRPATAPPDAAHCASSVTMATLKRPASPSFENDDQPKRKRVREHADETAMVERDAAVCSKSKLAGELAFELQCGCCSELVYNPVVVLPCQHFFCGSCCVLWIRNGGTNCPACRGISTAVNPFRALQTVVDTLLRSAPELARTERERQQADDVYRPGLSLRIPSPKEPSPEPNLNANLDLAQPCPHCIAGNIHGWRCPQPIPDPVADPEHAWHLDEGAPPGHGNCGHCENLLAIEAPVTSKCDLCQVLFCGINIRERCRALPLDSQHPQGLSSVGDLIESPDVYDCFDNNQYEVEIMFDYLRTLNKKPRQIYCDIISYVHTQPRGLQPLIESDVFSDINGNGADGVPQGPYNRICRVCAAEVLLWGLKEWWIRERQVHKDKLDAAVLTRPDCPGGNGCQRQKELTHARDFNHIIAPLPLPETQVSQANIGAIPIATLGSNDSVPLIPSSSIDAVENMITATPPQHQQRPSALSFLLNGPELDDTGVFGRAIARRMRSPSPDLRDAIDALSP</sequence>
<feature type="compositionally biased region" description="Basic and acidic residues" evidence="7">
    <location>
        <begin position="1"/>
        <end position="11"/>
    </location>
</feature>
<feature type="domain" description="RING-type" evidence="8">
    <location>
        <begin position="84"/>
        <end position="124"/>
    </location>
</feature>
<dbReference type="Proteomes" id="UP000307440">
    <property type="component" value="Unassembled WGS sequence"/>
</dbReference>
<accession>A0A5C3L5D7</accession>
<dbReference type="GO" id="GO:0006511">
    <property type="term" value="P:ubiquitin-dependent protein catabolic process"/>
    <property type="evidence" value="ECO:0007669"/>
    <property type="project" value="TreeGrafter"/>
</dbReference>
<dbReference type="GO" id="GO:0004842">
    <property type="term" value="F:ubiquitin-protein transferase activity"/>
    <property type="evidence" value="ECO:0007669"/>
    <property type="project" value="TreeGrafter"/>
</dbReference>
<dbReference type="PROSITE" id="PS50089">
    <property type="entry name" value="ZF_RING_2"/>
    <property type="match status" value="1"/>
</dbReference>
<evidence type="ECO:0000256" key="5">
    <source>
        <dbReference type="ARBA" id="ARBA00023306"/>
    </source>
</evidence>
<dbReference type="InterPro" id="IPR040909">
    <property type="entry name" value="CHFR_Znf-CRD"/>
</dbReference>
<comment type="subcellular location">
    <subcellularLocation>
        <location evidence="1">Nucleus</location>
    </subcellularLocation>
</comment>
<evidence type="ECO:0000259" key="8">
    <source>
        <dbReference type="PROSITE" id="PS50089"/>
    </source>
</evidence>
<dbReference type="InterPro" id="IPR013083">
    <property type="entry name" value="Znf_RING/FYVE/PHD"/>
</dbReference>
<evidence type="ECO:0000313" key="9">
    <source>
        <dbReference type="EMBL" id="TFK27970.1"/>
    </source>
</evidence>
<proteinExistence type="predicted"/>
<dbReference type="PANTHER" id="PTHR16079">
    <property type="entry name" value="UBIQUITIN LIGASE PROTEIN CHFR"/>
    <property type="match status" value="1"/>
</dbReference>
<dbReference type="GO" id="GO:0008270">
    <property type="term" value="F:zinc ion binding"/>
    <property type="evidence" value="ECO:0007669"/>
    <property type="project" value="UniProtKB-KW"/>
</dbReference>
<keyword evidence="3" id="KW-0833">Ubl conjugation pathway</keyword>
<dbReference type="OrthoDB" id="1305878at2759"/>
<protein>
    <recommendedName>
        <fullName evidence="8">RING-type domain-containing protein</fullName>
    </recommendedName>
</protein>
<dbReference type="STRING" id="230819.A0A5C3L5D7"/>
<evidence type="ECO:0000256" key="3">
    <source>
        <dbReference type="ARBA" id="ARBA00022786"/>
    </source>
</evidence>
<gene>
    <name evidence="9" type="ORF">FA15DRAFT_103867</name>
</gene>
<keyword evidence="4" id="KW-0539">Nucleus</keyword>
<keyword evidence="2" id="KW-0808">Transferase</keyword>
<keyword evidence="5" id="KW-0131">Cell cycle</keyword>
<dbReference type="Gene3D" id="3.30.40.10">
    <property type="entry name" value="Zinc/RING finger domain, C3HC4 (zinc finger)"/>
    <property type="match status" value="1"/>
</dbReference>
<dbReference type="PANTHER" id="PTHR16079:SF4">
    <property type="entry name" value="E3 UBIQUITIN-PROTEIN LIGASE CHFR"/>
    <property type="match status" value="1"/>
</dbReference>
<feature type="region of interest" description="Disordered" evidence="7">
    <location>
        <begin position="1"/>
        <end position="57"/>
    </location>
</feature>
<dbReference type="GO" id="GO:0016567">
    <property type="term" value="P:protein ubiquitination"/>
    <property type="evidence" value="ECO:0007669"/>
    <property type="project" value="TreeGrafter"/>
</dbReference>
<evidence type="ECO:0000256" key="7">
    <source>
        <dbReference type="SAM" id="MobiDB-lite"/>
    </source>
</evidence>
<keyword evidence="6" id="KW-0863">Zinc-finger</keyword>
<dbReference type="InterPro" id="IPR001841">
    <property type="entry name" value="Znf_RING"/>
</dbReference>
<evidence type="ECO:0000256" key="2">
    <source>
        <dbReference type="ARBA" id="ARBA00022679"/>
    </source>
</evidence>
<dbReference type="GO" id="GO:0005634">
    <property type="term" value="C:nucleus"/>
    <property type="evidence" value="ECO:0007669"/>
    <property type="project" value="UniProtKB-SubCell"/>
</dbReference>
<organism evidence="9 10">
    <name type="scientific">Coprinopsis marcescibilis</name>
    <name type="common">Agaric fungus</name>
    <name type="synonym">Psathyrella marcescibilis</name>
    <dbReference type="NCBI Taxonomy" id="230819"/>
    <lineage>
        <taxon>Eukaryota</taxon>
        <taxon>Fungi</taxon>
        <taxon>Dikarya</taxon>
        <taxon>Basidiomycota</taxon>
        <taxon>Agaricomycotina</taxon>
        <taxon>Agaricomycetes</taxon>
        <taxon>Agaricomycetidae</taxon>
        <taxon>Agaricales</taxon>
        <taxon>Agaricineae</taxon>
        <taxon>Psathyrellaceae</taxon>
        <taxon>Coprinopsis</taxon>
    </lineage>
</organism>
<name>A0A5C3L5D7_COPMA</name>
<dbReference type="EMBL" id="ML210159">
    <property type="protein sequence ID" value="TFK27970.1"/>
    <property type="molecule type" value="Genomic_DNA"/>
</dbReference>
<keyword evidence="6" id="KW-0862">Zinc</keyword>
<reference evidence="9 10" key="1">
    <citation type="journal article" date="2019" name="Nat. Ecol. Evol.">
        <title>Megaphylogeny resolves global patterns of mushroom evolution.</title>
        <authorList>
            <person name="Varga T."/>
            <person name="Krizsan K."/>
            <person name="Foldi C."/>
            <person name="Dima B."/>
            <person name="Sanchez-Garcia M."/>
            <person name="Sanchez-Ramirez S."/>
            <person name="Szollosi G.J."/>
            <person name="Szarkandi J.G."/>
            <person name="Papp V."/>
            <person name="Albert L."/>
            <person name="Andreopoulos W."/>
            <person name="Angelini C."/>
            <person name="Antonin V."/>
            <person name="Barry K.W."/>
            <person name="Bougher N.L."/>
            <person name="Buchanan P."/>
            <person name="Buyck B."/>
            <person name="Bense V."/>
            <person name="Catcheside P."/>
            <person name="Chovatia M."/>
            <person name="Cooper J."/>
            <person name="Damon W."/>
            <person name="Desjardin D."/>
            <person name="Finy P."/>
            <person name="Geml J."/>
            <person name="Haridas S."/>
            <person name="Hughes K."/>
            <person name="Justo A."/>
            <person name="Karasinski D."/>
            <person name="Kautmanova I."/>
            <person name="Kiss B."/>
            <person name="Kocsube S."/>
            <person name="Kotiranta H."/>
            <person name="LaButti K.M."/>
            <person name="Lechner B.E."/>
            <person name="Liimatainen K."/>
            <person name="Lipzen A."/>
            <person name="Lukacs Z."/>
            <person name="Mihaltcheva S."/>
            <person name="Morgado L.N."/>
            <person name="Niskanen T."/>
            <person name="Noordeloos M.E."/>
            <person name="Ohm R.A."/>
            <person name="Ortiz-Santana B."/>
            <person name="Ovrebo C."/>
            <person name="Racz N."/>
            <person name="Riley R."/>
            <person name="Savchenko A."/>
            <person name="Shiryaev A."/>
            <person name="Soop K."/>
            <person name="Spirin V."/>
            <person name="Szebenyi C."/>
            <person name="Tomsovsky M."/>
            <person name="Tulloss R.E."/>
            <person name="Uehling J."/>
            <person name="Grigoriev I.V."/>
            <person name="Vagvolgyi C."/>
            <person name="Papp T."/>
            <person name="Martin F.M."/>
            <person name="Miettinen O."/>
            <person name="Hibbett D.S."/>
            <person name="Nagy L.G."/>
        </authorList>
    </citation>
    <scope>NUCLEOTIDE SEQUENCE [LARGE SCALE GENOMIC DNA]</scope>
    <source>
        <strain evidence="9 10">CBS 121175</strain>
    </source>
</reference>
<keyword evidence="10" id="KW-1185">Reference proteome</keyword>
<dbReference type="Pfam" id="PF13923">
    <property type="entry name" value="zf-C3HC4_2"/>
    <property type="match status" value="1"/>
</dbReference>
<evidence type="ECO:0000313" key="10">
    <source>
        <dbReference type="Proteomes" id="UP000307440"/>
    </source>
</evidence>
<keyword evidence="6" id="KW-0479">Metal-binding</keyword>